<evidence type="ECO:0000256" key="1">
    <source>
        <dbReference type="ARBA" id="ARBA00004141"/>
    </source>
</evidence>
<name>A0A8J3UYZ3_9ACTN</name>
<feature type="transmembrane region" description="Helical" evidence="5">
    <location>
        <begin position="232"/>
        <end position="250"/>
    </location>
</feature>
<proteinExistence type="inferred from homology"/>
<evidence type="ECO:0000256" key="3">
    <source>
        <dbReference type="ARBA" id="ARBA00022989"/>
    </source>
</evidence>
<accession>A0A8J3UYZ3</accession>
<keyword evidence="5" id="KW-1003">Cell membrane</keyword>
<feature type="transmembrane region" description="Helical" evidence="5">
    <location>
        <begin position="125"/>
        <end position="143"/>
    </location>
</feature>
<comment type="subcellular location">
    <subcellularLocation>
        <location evidence="5">Cell membrane</location>
        <topology evidence="5">Multi-pass membrane protein</topology>
    </subcellularLocation>
    <subcellularLocation>
        <location evidence="1">Membrane</location>
        <topology evidence="1">Multi-pass membrane protein</topology>
    </subcellularLocation>
</comment>
<keyword evidence="3 5" id="KW-1133">Transmembrane helix</keyword>
<dbReference type="InterPro" id="IPR002781">
    <property type="entry name" value="TM_pro_TauE-like"/>
</dbReference>
<dbReference type="AlphaFoldDB" id="A0A8J3UYZ3"/>
<keyword evidence="2 5" id="KW-0812">Transmembrane</keyword>
<comment type="caution">
    <text evidence="6">The sequence shown here is derived from an EMBL/GenBank/DDBJ whole genome shotgun (WGS) entry which is preliminary data.</text>
</comment>
<feature type="transmembrane region" description="Helical" evidence="5">
    <location>
        <begin position="262"/>
        <end position="281"/>
    </location>
</feature>
<gene>
    <name evidence="6" type="ORF">Pth03_25260</name>
</gene>
<evidence type="ECO:0000256" key="4">
    <source>
        <dbReference type="ARBA" id="ARBA00023136"/>
    </source>
</evidence>
<evidence type="ECO:0000313" key="7">
    <source>
        <dbReference type="Proteomes" id="UP000605992"/>
    </source>
</evidence>
<reference evidence="6" key="1">
    <citation type="submission" date="2021-01" db="EMBL/GenBank/DDBJ databases">
        <title>Whole genome shotgun sequence of Planotetraspora thailandica NBRC 104271.</title>
        <authorList>
            <person name="Komaki H."/>
            <person name="Tamura T."/>
        </authorList>
    </citation>
    <scope>NUCLEOTIDE SEQUENCE</scope>
    <source>
        <strain evidence="6">NBRC 104271</strain>
    </source>
</reference>
<evidence type="ECO:0000256" key="5">
    <source>
        <dbReference type="RuleBase" id="RU363041"/>
    </source>
</evidence>
<sequence length="282" mass="28808">MQQFDTALPALRAPPRHDTLCWVTWVTGLVGGLTGLLIALVTAPVGVSGAVFLLPVQFSVLGVPSPAVTPTNLLYNVVAGPGALLRYRRNGNAAGPLTRQLVMGTLPGVVIGAVIRVFAVPGPGVFRFIVGLLLLPLGSWLFVRTLRPPSQHLAREPSRRSITLLALAVGVVGGVYGIGGGSILGPILVGRGLPVSKVAPAALASTFFTSIVGAGTYALLALGTGDDIGPNWPLGLLCGLGGLIGGYLGARLQPRLPETTLRLTLGALAVVLGGMYIAQALG</sequence>
<dbReference type="GO" id="GO:0005886">
    <property type="term" value="C:plasma membrane"/>
    <property type="evidence" value="ECO:0007669"/>
    <property type="project" value="UniProtKB-SubCell"/>
</dbReference>
<protein>
    <recommendedName>
        <fullName evidence="5">Probable membrane transporter protein</fullName>
    </recommendedName>
</protein>
<evidence type="ECO:0000256" key="2">
    <source>
        <dbReference type="ARBA" id="ARBA00022692"/>
    </source>
</evidence>
<dbReference type="PANTHER" id="PTHR43483">
    <property type="entry name" value="MEMBRANE TRANSPORTER PROTEIN HI_0806-RELATED"/>
    <property type="match status" value="1"/>
</dbReference>
<keyword evidence="4 5" id="KW-0472">Membrane</keyword>
<dbReference type="Pfam" id="PF01925">
    <property type="entry name" value="TauE"/>
    <property type="match status" value="1"/>
</dbReference>
<feature type="transmembrane region" description="Helical" evidence="5">
    <location>
        <begin position="201"/>
        <end position="220"/>
    </location>
</feature>
<keyword evidence="7" id="KW-1185">Reference proteome</keyword>
<feature type="transmembrane region" description="Helical" evidence="5">
    <location>
        <begin position="101"/>
        <end position="119"/>
    </location>
</feature>
<dbReference type="EMBL" id="BOOR01000014">
    <property type="protein sequence ID" value="GII54137.1"/>
    <property type="molecule type" value="Genomic_DNA"/>
</dbReference>
<comment type="similarity">
    <text evidence="5">Belongs to the 4-toluene sulfonate uptake permease (TSUP) (TC 2.A.102) family.</text>
</comment>
<dbReference type="PANTHER" id="PTHR43483:SF3">
    <property type="entry name" value="MEMBRANE TRANSPORTER PROTEIN HI_0806-RELATED"/>
    <property type="match status" value="1"/>
</dbReference>
<feature type="transmembrane region" description="Helical" evidence="5">
    <location>
        <begin position="164"/>
        <end position="189"/>
    </location>
</feature>
<feature type="transmembrane region" description="Helical" evidence="5">
    <location>
        <begin position="20"/>
        <end position="53"/>
    </location>
</feature>
<organism evidence="6 7">
    <name type="scientific">Planotetraspora thailandica</name>
    <dbReference type="NCBI Taxonomy" id="487172"/>
    <lineage>
        <taxon>Bacteria</taxon>
        <taxon>Bacillati</taxon>
        <taxon>Actinomycetota</taxon>
        <taxon>Actinomycetes</taxon>
        <taxon>Streptosporangiales</taxon>
        <taxon>Streptosporangiaceae</taxon>
        <taxon>Planotetraspora</taxon>
    </lineage>
</organism>
<evidence type="ECO:0000313" key="6">
    <source>
        <dbReference type="EMBL" id="GII54137.1"/>
    </source>
</evidence>
<dbReference type="Proteomes" id="UP000605992">
    <property type="component" value="Unassembled WGS sequence"/>
</dbReference>